<evidence type="ECO:0000313" key="1">
    <source>
        <dbReference type="EMBL" id="ARO15899.1"/>
    </source>
</evidence>
<reference evidence="1 2" key="1">
    <citation type="submission" date="2017-02" db="EMBL/GenBank/DDBJ databases">
        <title>Ketogulonicigenium robustum SPU B003 Genome sequencing and assembly.</title>
        <authorList>
            <person name="Li Y."/>
            <person name="Liu L."/>
            <person name="Wang C."/>
            <person name="Zhang M."/>
            <person name="Zhang T."/>
            <person name="Zhang Y."/>
        </authorList>
    </citation>
    <scope>NUCLEOTIDE SEQUENCE [LARGE SCALE GENOMIC DNA]</scope>
    <source>
        <strain evidence="1 2">SPU_B003</strain>
        <plasmid evidence="1 2">unnamed1</plasmid>
    </source>
</reference>
<keyword evidence="1" id="KW-0614">Plasmid</keyword>
<dbReference type="RefSeq" id="WP_236951485.1">
    <property type="nucleotide sequence ID" value="NZ_CP019938.1"/>
</dbReference>
<proteinExistence type="predicted"/>
<protein>
    <submittedName>
        <fullName evidence="1">Uncharacterized protein</fullName>
    </submittedName>
</protein>
<dbReference type="AlphaFoldDB" id="A0A1W6P395"/>
<evidence type="ECO:0000313" key="2">
    <source>
        <dbReference type="Proteomes" id="UP000242447"/>
    </source>
</evidence>
<sequence length="103" mass="11065">MDKRLFVSHTLVEFTAAFFDCEKIEALGFTANMNLPAVADGRVVSTLNLLGRTGDYTPEVVAAAMAWQPALTLAFLKLQLEDIASATLHSGIRTPQNAGILEG</sequence>
<dbReference type="Proteomes" id="UP000242447">
    <property type="component" value="Plasmid unnamed1"/>
</dbReference>
<organism evidence="1 2">
    <name type="scientific">Ketogulonicigenium robustum</name>
    <dbReference type="NCBI Taxonomy" id="92947"/>
    <lineage>
        <taxon>Bacteria</taxon>
        <taxon>Pseudomonadati</taxon>
        <taxon>Pseudomonadota</taxon>
        <taxon>Alphaproteobacteria</taxon>
        <taxon>Rhodobacterales</taxon>
        <taxon>Roseobacteraceae</taxon>
        <taxon>Ketogulonicigenium</taxon>
    </lineage>
</organism>
<dbReference type="EMBL" id="CP019938">
    <property type="protein sequence ID" value="ARO15899.1"/>
    <property type="molecule type" value="Genomic_DNA"/>
</dbReference>
<accession>A0A1W6P395</accession>
<geneLocation type="plasmid" evidence="1">
    <name>unnamed1</name>
</geneLocation>
<gene>
    <name evidence="1" type="ORF">BVG79_p1000097</name>
</gene>
<keyword evidence="2" id="KW-1185">Reference proteome</keyword>
<name>A0A1W6P395_9RHOB</name>
<dbReference type="KEGG" id="kro:BVG79_p1000097"/>